<evidence type="ECO:0000313" key="4">
    <source>
        <dbReference type="Proteomes" id="UP001281410"/>
    </source>
</evidence>
<dbReference type="GO" id="GO:0016618">
    <property type="term" value="F:hydroxypyruvate reductase [NAD(P)H] activity"/>
    <property type="evidence" value="ECO:0007669"/>
    <property type="project" value="TreeGrafter"/>
</dbReference>
<evidence type="ECO:0000256" key="1">
    <source>
        <dbReference type="ARBA" id="ARBA00023002"/>
    </source>
</evidence>
<dbReference type="Gene3D" id="3.40.50.720">
    <property type="entry name" value="NAD(P)-binding Rossmann-like Domain"/>
    <property type="match status" value="2"/>
</dbReference>
<dbReference type="InterPro" id="IPR006140">
    <property type="entry name" value="D-isomer_DH_NAD-bd"/>
</dbReference>
<dbReference type="GO" id="GO:0030267">
    <property type="term" value="F:glyoxylate reductase (NADPH) activity"/>
    <property type="evidence" value="ECO:0007669"/>
    <property type="project" value="TreeGrafter"/>
</dbReference>
<accession>A0AAD9ZYW9</accession>
<dbReference type="GO" id="GO:0051287">
    <property type="term" value="F:NAD binding"/>
    <property type="evidence" value="ECO:0007669"/>
    <property type="project" value="InterPro"/>
</dbReference>
<comment type="caution">
    <text evidence="3">The sequence shown here is derived from an EMBL/GenBank/DDBJ whole genome shotgun (WGS) entry which is preliminary data.</text>
</comment>
<evidence type="ECO:0000259" key="2">
    <source>
        <dbReference type="Pfam" id="PF02826"/>
    </source>
</evidence>
<sequence length="195" mass="22061">MSRGDYALGSKELVRCLVQGEIGSAGLDVFENEPNVPQELFAMDNVVMSPHNAVFTTESFMALCEIVVGNFEAFFTNKPLCQLLPEGFRTMELEKSRVTNSNKGSVNVSTMRHIARSEHGKLSKIGQNMWWKAWKLSSQKKPHTLSGCGLWMIKWISAWMLISPLFYKFWSQSSVLAALNIFISNAKYHSSRINF</sequence>
<dbReference type="PANTHER" id="PTHR10996:SF179">
    <property type="entry name" value="D-ISOMER SPECIFIC 2-HYDROXYACID DEHYDROGENASE FAMILY PROTEIN-RELATED"/>
    <property type="match status" value="1"/>
</dbReference>
<keyword evidence="4" id="KW-1185">Reference proteome</keyword>
<dbReference type="GO" id="GO:0005829">
    <property type="term" value="C:cytosol"/>
    <property type="evidence" value="ECO:0007669"/>
    <property type="project" value="TreeGrafter"/>
</dbReference>
<dbReference type="InterPro" id="IPR050223">
    <property type="entry name" value="D-isomer_2-hydroxyacid_DH"/>
</dbReference>
<protein>
    <recommendedName>
        <fullName evidence="2">D-isomer specific 2-hydroxyacid dehydrogenase NAD-binding domain-containing protein</fullName>
    </recommendedName>
</protein>
<dbReference type="Pfam" id="PF02826">
    <property type="entry name" value="2-Hacid_dh_C"/>
    <property type="match status" value="1"/>
</dbReference>
<dbReference type="EMBL" id="JANJYJ010000008">
    <property type="protein sequence ID" value="KAK3194938.1"/>
    <property type="molecule type" value="Genomic_DNA"/>
</dbReference>
<dbReference type="Proteomes" id="UP001281410">
    <property type="component" value="Unassembled WGS sequence"/>
</dbReference>
<dbReference type="InterPro" id="IPR036291">
    <property type="entry name" value="NAD(P)-bd_dom_sf"/>
</dbReference>
<dbReference type="PANTHER" id="PTHR10996">
    <property type="entry name" value="2-HYDROXYACID DEHYDROGENASE-RELATED"/>
    <property type="match status" value="1"/>
</dbReference>
<feature type="domain" description="D-isomer specific 2-hydroxyacid dehydrogenase NAD-binding" evidence="2">
    <location>
        <begin position="8"/>
        <end position="53"/>
    </location>
</feature>
<evidence type="ECO:0000313" key="3">
    <source>
        <dbReference type="EMBL" id="KAK3194938.1"/>
    </source>
</evidence>
<dbReference type="AlphaFoldDB" id="A0AAD9ZYW9"/>
<proteinExistence type="predicted"/>
<reference evidence="3" key="1">
    <citation type="journal article" date="2023" name="Plant J.">
        <title>Genome sequences and population genomics provide insights into the demographic history, inbreeding, and mutation load of two 'living fossil' tree species of Dipteronia.</title>
        <authorList>
            <person name="Feng Y."/>
            <person name="Comes H.P."/>
            <person name="Chen J."/>
            <person name="Zhu S."/>
            <person name="Lu R."/>
            <person name="Zhang X."/>
            <person name="Li P."/>
            <person name="Qiu J."/>
            <person name="Olsen K.M."/>
            <person name="Qiu Y."/>
        </authorList>
    </citation>
    <scope>NUCLEOTIDE SEQUENCE</scope>
    <source>
        <tissue evidence="3">Leaf</tissue>
    </source>
</reference>
<name>A0AAD9ZYW9_9ROSI</name>
<gene>
    <name evidence="3" type="ORF">Dsin_026248</name>
</gene>
<organism evidence="3 4">
    <name type="scientific">Dipteronia sinensis</name>
    <dbReference type="NCBI Taxonomy" id="43782"/>
    <lineage>
        <taxon>Eukaryota</taxon>
        <taxon>Viridiplantae</taxon>
        <taxon>Streptophyta</taxon>
        <taxon>Embryophyta</taxon>
        <taxon>Tracheophyta</taxon>
        <taxon>Spermatophyta</taxon>
        <taxon>Magnoliopsida</taxon>
        <taxon>eudicotyledons</taxon>
        <taxon>Gunneridae</taxon>
        <taxon>Pentapetalae</taxon>
        <taxon>rosids</taxon>
        <taxon>malvids</taxon>
        <taxon>Sapindales</taxon>
        <taxon>Sapindaceae</taxon>
        <taxon>Hippocastanoideae</taxon>
        <taxon>Acereae</taxon>
        <taxon>Dipteronia</taxon>
    </lineage>
</organism>
<dbReference type="SUPFAM" id="SSF51735">
    <property type="entry name" value="NAD(P)-binding Rossmann-fold domains"/>
    <property type="match status" value="1"/>
</dbReference>
<keyword evidence="1" id="KW-0560">Oxidoreductase</keyword>